<feature type="domain" description="DRBM" evidence="4">
    <location>
        <begin position="121"/>
        <end position="190"/>
    </location>
</feature>
<dbReference type="WBParaSite" id="HNAJ_0001046601-mRNA-1">
    <property type="protein sequence ID" value="HNAJ_0001046601-mRNA-1"/>
    <property type="gene ID" value="HNAJ_0001046601"/>
</dbReference>
<dbReference type="GO" id="GO:0030422">
    <property type="term" value="P:siRNA processing"/>
    <property type="evidence" value="ECO:0007669"/>
    <property type="project" value="TreeGrafter"/>
</dbReference>
<dbReference type="GO" id="GO:0005634">
    <property type="term" value="C:nucleus"/>
    <property type="evidence" value="ECO:0007669"/>
    <property type="project" value="TreeGrafter"/>
</dbReference>
<dbReference type="GO" id="GO:0070920">
    <property type="term" value="P:regulation of regulatory ncRNA processing"/>
    <property type="evidence" value="ECO:0007669"/>
    <property type="project" value="TreeGrafter"/>
</dbReference>
<feature type="domain" description="DRBM" evidence="4">
    <location>
        <begin position="8"/>
        <end position="75"/>
    </location>
</feature>
<dbReference type="AlphaFoldDB" id="A0A0R3TS59"/>
<evidence type="ECO:0000259" key="4">
    <source>
        <dbReference type="PROSITE" id="PS50137"/>
    </source>
</evidence>
<keyword evidence="1 2" id="KW-0694">RNA-binding</keyword>
<dbReference type="InterPro" id="IPR014720">
    <property type="entry name" value="dsRBD_dom"/>
</dbReference>
<reference evidence="5 6" key="2">
    <citation type="submission" date="2018-11" db="EMBL/GenBank/DDBJ databases">
        <authorList>
            <consortium name="Pathogen Informatics"/>
        </authorList>
    </citation>
    <scope>NUCLEOTIDE SEQUENCE [LARGE SCALE GENOMIC DNA]</scope>
</reference>
<dbReference type="GO" id="GO:0070578">
    <property type="term" value="C:RISC-loading complex"/>
    <property type="evidence" value="ECO:0007669"/>
    <property type="project" value="TreeGrafter"/>
</dbReference>
<gene>
    <name evidence="5" type="ORF">HNAJ_LOCUS10461</name>
</gene>
<evidence type="ECO:0000313" key="5">
    <source>
        <dbReference type="EMBL" id="VDO08004.1"/>
    </source>
</evidence>
<dbReference type="CDD" id="cd00048">
    <property type="entry name" value="DSRM_SF"/>
    <property type="match status" value="1"/>
</dbReference>
<keyword evidence="3" id="KW-0812">Transmembrane</keyword>
<dbReference type="EMBL" id="UZAE01013061">
    <property type="protein sequence ID" value="VDO08004.1"/>
    <property type="molecule type" value="Genomic_DNA"/>
</dbReference>
<evidence type="ECO:0000256" key="3">
    <source>
        <dbReference type="SAM" id="Phobius"/>
    </source>
</evidence>
<evidence type="ECO:0000313" key="7">
    <source>
        <dbReference type="WBParaSite" id="HNAJ_0001046601-mRNA-1"/>
    </source>
</evidence>
<sequence>MLSASNQTPIEILQEYASKRALIVHYEMVANEGEAHEPIYVFQCRVGKVSACGKGPSKKKAKHLAAYYVLLQVISQNPTSHADRAALSSMKGSLAVLGIDINGDASNINSLSAAATRVQVNYVSKVQEYCDKNMWPPPTYEFKDSPDSIILGGKFQCKILLWRWEFIAYGNSKKEAKRKVAAEFVKEVIERGLTIPSEAIEAMEEENLPLVDKQDLNKLKVRQSTQETANKLTRKILSGIYTAKGRVLNVNGENLSSPVLDIYAELQRVLEENSITVFYSYIAKTKSGEFNQCRNNVMFFMKRRYSIYFIFLYEIRFRTLLLYINLLS</sequence>
<dbReference type="InterPro" id="IPR051247">
    <property type="entry name" value="RLC_Component"/>
</dbReference>
<dbReference type="Pfam" id="PF00035">
    <property type="entry name" value="dsrm"/>
    <property type="match status" value="1"/>
</dbReference>
<evidence type="ECO:0000256" key="1">
    <source>
        <dbReference type="ARBA" id="ARBA00022884"/>
    </source>
</evidence>
<feature type="transmembrane region" description="Helical" evidence="3">
    <location>
        <begin position="305"/>
        <end position="326"/>
    </location>
</feature>
<keyword evidence="6" id="KW-1185">Reference proteome</keyword>
<protein>
    <submittedName>
        <fullName evidence="7">DRBM domain-containing protein</fullName>
    </submittedName>
</protein>
<reference evidence="7" key="1">
    <citation type="submission" date="2017-02" db="UniProtKB">
        <authorList>
            <consortium name="WormBaseParasite"/>
        </authorList>
    </citation>
    <scope>IDENTIFICATION</scope>
</reference>
<dbReference type="GO" id="GO:0016442">
    <property type="term" value="C:RISC complex"/>
    <property type="evidence" value="ECO:0007669"/>
    <property type="project" value="TreeGrafter"/>
</dbReference>
<dbReference type="GO" id="GO:0003725">
    <property type="term" value="F:double-stranded RNA binding"/>
    <property type="evidence" value="ECO:0007669"/>
    <property type="project" value="TreeGrafter"/>
</dbReference>
<evidence type="ECO:0000256" key="2">
    <source>
        <dbReference type="PROSITE-ProRule" id="PRU00266"/>
    </source>
</evidence>
<dbReference type="PANTHER" id="PTHR46205:SF3">
    <property type="entry name" value="LOQUACIOUS, ISOFORM B"/>
    <property type="match status" value="1"/>
</dbReference>
<evidence type="ECO:0000313" key="6">
    <source>
        <dbReference type="Proteomes" id="UP000278807"/>
    </source>
</evidence>
<dbReference type="PANTHER" id="PTHR46205">
    <property type="entry name" value="LOQUACIOUS, ISOFORM B"/>
    <property type="match status" value="1"/>
</dbReference>
<name>A0A0R3TS59_RODNA</name>
<dbReference type="SUPFAM" id="SSF54768">
    <property type="entry name" value="dsRNA-binding domain-like"/>
    <property type="match status" value="2"/>
</dbReference>
<dbReference type="Gene3D" id="3.30.160.20">
    <property type="match status" value="2"/>
</dbReference>
<proteinExistence type="predicted"/>
<dbReference type="STRING" id="102285.A0A0R3TS59"/>
<dbReference type="GO" id="GO:0035197">
    <property type="term" value="F:siRNA binding"/>
    <property type="evidence" value="ECO:0007669"/>
    <property type="project" value="TreeGrafter"/>
</dbReference>
<dbReference type="Proteomes" id="UP000278807">
    <property type="component" value="Unassembled WGS sequence"/>
</dbReference>
<dbReference type="GO" id="GO:0005737">
    <property type="term" value="C:cytoplasm"/>
    <property type="evidence" value="ECO:0007669"/>
    <property type="project" value="TreeGrafter"/>
</dbReference>
<keyword evidence="3" id="KW-1133">Transmembrane helix</keyword>
<organism evidence="7">
    <name type="scientific">Rodentolepis nana</name>
    <name type="common">Dwarf tapeworm</name>
    <name type="synonym">Hymenolepis nana</name>
    <dbReference type="NCBI Taxonomy" id="102285"/>
    <lineage>
        <taxon>Eukaryota</taxon>
        <taxon>Metazoa</taxon>
        <taxon>Spiralia</taxon>
        <taxon>Lophotrochozoa</taxon>
        <taxon>Platyhelminthes</taxon>
        <taxon>Cestoda</taxon>
        <taxon>Eucestoda</taxon>
        <taxon>Cyclophyllidea</taxon>
        <taxon>Hymenolepididae</taxon>
        <taxon>Rodentolepis</taxon>
    </lineage>
</organism>
<dbReference type="OrthoDB" id="10056847at2759"/>
<dbReference type="PROSITE" id="PS50137">
    <property type="entry name" value="DS_RBD"/>
    <property type="match status" value="2"/>
</dbReference>
<dbReference type="FunFam" id="3.30.160.20:FF:000007">
    <property type="entry name" value="Double-stranded RNA-binding protein Staufen homolog 1"/>
    <property type="match status" value="1"/>
</dbReference>
<dbReference type="SMART" id="SM00358">
    <property type="entry name" value="DSRM"/>
    <property type="match status" value="2"/>
</dbReference>
<accession>A0A0R3TS59</accession>
<keyword evidence="3" id="KW-0472">Membrane</keyword>
<dbReference type="CDD" id="cd19862">
    <property type="entry name" value="DSRM_PRKRA-like_rpt1"/>
    <property type="match status" value="1"/>
</dbReference>